<proteinExistence type="predicted"/>
<evidence type="ECO:0000313" key="2">
    <source>
        <dbReference type="EMBL" id="TMQ68785.1"/>
    </source>
</evidence>
<dbReference type="InterPro" id="IPR016040">
    <property type="entry name" value="NAD(P)-bd_dom"/>
</dbReference>
<dbReference type="Gene3D" id="3.40.50.720">
    <property type="entry name" value="NAD(P)-binding Rossmann-like Domain"/>
    <property type="match status" value="1"/>
</dbReference>
<dbReference type="SUPFAM" id="SSF51735">
    <property type="entry name" value="NAD(P)-binding Rossmann-fold domains"/>
    <property type="match status" value="1"/>
</dbReference>
<dbReference type="GO" id="GO:0005737">
    <property type="term" value="C:cytoplasm"/>
    <property type="evidence" value="ECO:0007669"/>
    <property type="project" value="TreeGrafter"/>
</dbReference>
<sequence length="205" mass="22129">MEGQRRRRTGMRVFVTGASGYLGKAIAARLVRTGSQVHGLARSSERAALLRSIGVTPVLGTLEQPESFVSELKNCDAVVHAARAASESARIDQCALEAIRAGVTDGRVRHVVYTSGAFVHGSTGDAIQDETAVPQPPAVVAWRPPHEDVALDLVDHEAQVSVMRPGRIYGGVGGFFGAWFREARQKKLVEVPGNGQQRWSLVHRD</sequence>
<gene>
    <name evidence="2" type="ORF">E6K80_13870</name>
</gene>
<protein>
    <submittedName>
        <fullName evidence="2">NAD-dependent epimerase/dehydratase family protein</fullName>
    </submittedName>
</protein>
<name>A0A538TYR1_UNCEI</name>
<organism evidence="2 3">
    <name type="scientific">Eiseniibacteriota bacterium</name>
    <dbReference type="NCBI Taxonomy" id="2212470"/>
    <lineage>
        <taxon>Bacteria</taxon>
        <taxon>Candidatus Eiseniibacteriota</taxon>
    </lineage>
</organism>
<reference evidence="2 3" key="1">
    <citation type="journal article" date="2019" name="Nat. Microbiol.">
        <title>Mediterranean grassland soil C-N compound turnover is dependent on rainfall and depth, and is mediated by genomically divergent microorganisms.</title>
        <authorList>
            <person name="Diamond S."/>
            <person name="Andeer P.F."/>
            <person name="Li Z."/>
            <person name="Crits-Christoph A."/>
            <person name="Burstein D."/>
            <person name="Anantharaman K."/>
            <person name="Lane K.R."/>
            <person name="Thomas B.C."/>
            <person name="Pan C."/>
            <person name="Northen T.R."/>
            <person name="Banfield J.F."/>
        </authorList>
    </citation>
    <scope>NUCLEOTIDE SEQUENCE [LARGE SCALE GENOMIC DNA]</scope>
    <source>
        <strain evidence="2">WS_10</strain>
    </source>
</reference>
<feature type="non-terminal residue" evidence="2">
    <location>
        <position position="205"/>
    </location>
</feature>
<dbReference type="Proteomes" id="UP000319836">
    <property type="component" value="Unassembled WGS sequence"/>
</dbReference>
<dbReference type="AlphaFoldDB" id="A0A538TYR1"/>
<dbReference type="EMBL" id="VBPA01000386">
    <property type="protein sequence ID" value="TMQ68785.1"/>
    <property type="molecule type" value="Genomic_DNA"/>
</dbReference>
<dbReference type="Pfam" id="PF13460">
    <property type="entry name" value="NAD_binding_10"/>
    <property type="match status" value="1"/>
</dbReference>
<dbReference type="InterPro" id="IPR051783">
    <property type="entry name" value="NAD(P)-dependent_oxidoreduct"/>
</dbReference>
<comment type="caution">
    <text evidence="2">The sequence shown here is derived from an EMBL/GenBank/DDBJ whole genome shotgun (WGS) entry which is preliminary data.</text>
</comment>
<evidence type="ECO:0000259" key="1">
    <source>
        <dbReference type="Pfam" id="PF13460"/>
    </source>
</evidence>
<accession>A0A538TYR1</accession>
<dbReference type="PANTHER" id="PTHR48079:SF6">
    <property type="entry name" value="NAD(P)-BINDING DOMAIN-CONTAINING PROTEIN-RELATED"/>
    <property type="match status" value="1"/>
</dbReference>
<feature type="domain" description="NAD(P)-binding" evidence="1">
    <location>
        <begin position="17"/>
        <end position="127"/>
    </location>
</feature>
<dbReference type="PANTHER" id="PTHR48079">
    <property type="entry name" value="PROTEIN YEEZ"/>
    <property type="match status" value="1"/>
</dbReference>
<dbReference type="GO" id="GO:0004029">
    <property type="term" value="F:aldehyde dehydrogenase (NAD+) activity"/>
    <property type="evidence" value="ECO:0007669"/>
    <property type="project" value="TreeGrafter"/>
</dbReference>
<dbReference type="InterPro" id="IPR036291">
    <property type="entry name" value="NAD(P)-bd_dom_sf"/>
</dbReference>
<evidence type="ECO:0000313" key="3">
    <source>
        <dbReference type="Proteomes" id="UP000319836"/>
    </source>
</evidence>